<dbReference type="InterPro" id="IPR001452">
    <property type="entry name" value="SH3_domain"/>
</dbReference>
<feature type="compositionally biased region" description="Basic and acidic residues" evidence="4">
    <location>
        <begin position="480"/>
        <end position="515"/>
    </location>
</feature>
<dbReference type="SUPFAM" id="SSF48065">
    <property type="entry name" value="DBL homology domain (DH-domain)"/>
    <property type="match status" value="1"/>
</dbReference>
<dbReference type="PROSITE" id="PS50010">
    <property type="entry name" value="DH_2"/>
    <property type="match status" value="1"/>
</dbReference>
<feature type="compositionally biased region" description="Basic and acidic residues" evidence="4">
    <location>
        <begin position="114"/>
        <end position="258"/>
    </location>
</feature>
<protein>
    <submittedName>
        <fullName evidence="8">Rho guanine nucleotide exchange factor 19-like</fullName>
    </submittedName>
</protein>
<sequence>MGAKRPSWTIEDPSQMPPSPATSDRGYQSNEWISREARPQAGTKTRDREGEERRPREMDKMWERPREGRREVEQERERDREREKYPAYQGRERDRRREEGRHMNGRLSSVQDYSEQRERVREKGDTFPRMRRQSIEMEGRPRQPVDLDNKRFMGRLRELDKSESERERERAKKKDRDIQRYRERENERARIREEMKRDGGARPEKESQSDRRRERGWDLGRRERRGERDVEVNDRQFIKAKEVERERARAGQRDREDSAWLYSMQRRRIMEGDRGNFSDRDERDEKSRPGRRERHRYTKSEGDSDGEIYAKEVRRKENVESPSYDQSRREEDKNKQRLRDTERYKDMEPRRSRDRVQERETDMMRSRERERDKEWMMERPREGYREQYRERDFVREERGPDRQRDDMKYSQDRRREKELSERKRREREREMHLYQEQRVTERRRSWEGGETRRNSQTQTDEHRKMQVEAQSSGDWMSGSDVEREQKGTEMKDPDDKERESAANNNREKMRSREWQDVTVGQGGGKAREGYEKEQMETERDRERNKPESNPRAQRKMWLEPRSGTAKTESLVEELRERERARERYARRYKEKRRSIDVDEAIANSKYATEIIPPEDRYRKLERAGEFMKDVDGENMEQKEEEGAGMEAALDSEERFDADLQMESENMEGSTEGSDRGEERGSGRYGDSEGEEGSEQEWEVEMKERVTSADDGFVTVSSGGDEDEAEEDTFEDCKEFWDGGVREDLTRQSPTRIQQSEGEIETKMTEERSDRTVTVFCVVGQPLPRSRSNQNPHMEPTEQQDAGQHYSQALGDGSEVDQHHDVAAFRDTGTEEESIQESCGETNAEKENESFGQTLPEEKITVNHDTTLEKAECDDELTQEVTSSQDLQFTGSVSAEKDTEPHPPESSETFTLHAEDHESSHEKMTDGENRQLEVASNTVQENKRHSAAPHVKWAKNVLKEILGSSEDGSLNTPEPGTQTEQPSDGAPAEAEPQEHEESTGSPIYGVVHKPRKHSSERRCIDTDVMHTKPEDTDCASHPGTRMDTQNKILIQVEELETEEELDLLAHGKDGLDEETDEEEYDYDRLLPSPDINSLSSEGEAEKEGTIKKEEKQKKKKSVWGVLTSSSFRDLGNEARVRRKGFRKNTMEKHSEDEDGEGVGRDRRPRVFTTDEDDYDILCHSLNESEFGKFKAKISRTRMRNSKFYNSQLYQQYSEVVQNREILHQSHSHSSSIFGEVGATQAFSSPCPSPPPARRPLPPLPPVLHPSSLPHSNSFSIGPLTIPRPASPRLSRSFASSPMLWQELPGVKNSPDLKNMSDDERRLQEVRFEVVTSEASYGSSLDIVVEHFVKSKHLNGLLTTQDKNWLFSRLSDVRAISHSFYTQLEERVESNITHFTVCDIIIKHCQRFRAVYVPYLTNQSYQDKTYQRLMNENARFRQVVENLEHSPKCQRLPFRSFLILPFQRITRLKLLVQNIVKRTAPKTKDEAQAIKAMKLLEKMIQDSNESISQMKSIESLVSLNARVDFECKTLPLISQSRRLVREGPVTELRDFTQKENERSAYIHLFNDYLLLSLTKEGGRFTVIDHAPVSELRAENCRVKLHSLKKNLFRLFVAQKSLLLRTETQADKLRWISAVSRPHPEIDFNAAQDIPQMQCIRAFVAQQPDELSLEKADVLLVHQQSSDGWVEGTRLSDRQRGWAPESHLEIIHSEKARQCNLVDALKITAATATV</sequence>
<dbReference type="Proteomes" id="UP000018467">
    <property type="component" value="Unassembled WGS sequence"/>
</dbReference>
<proteinExistence type="predicted"/>
<feature type="compositionally biased region" description="Basic and acidic residues" evidence="4">
    <location>
        <begin position="759"/>
        <end position="770"/>
    </location>
</feature>
<feature type="compositionally biased region" description="Polar residues" evidence="4">
    <location>
        <begin position="878"/>
        <end position="892"/>
    </location>
</feature>
<evidence type="ECO:0000256" key="4">
    <source>
        <dbReference type="SAM" id="MobiDB-lite"/>
    </source>
</evidence>
<dbReference type="InterPro" id="IPR035899">
    <property type="entry name" value="DBL_dom_sf"/>
</dbReference>
<dbReference type="PANTHER" id="PTHR12845:SF2">
    <property type="entry name" value="DH DOMAIN-CONTAINING PROTEIN-RELATED"/>
    <property type="match status" value="1"/>
</dbReference>
<dbReference type="GO" id="GO:0005634">
    <property type="term" value="C:nucleus"/>
    <property type="evidence" value="ECO:0007669"/>
    <property type="project" value="TreeGrafter"/>
</dbReference>
<dbReference type="InterPro" id="IPR047270">
    <property type="entry name" value="PH_ephexin"/>
</dbReference>
<dbReference type="PANTHER" id="PTHR12845">
    <property type="entry name" value="GUANINE NUCLEOTIDE EXCHANGE FACTOR"/>
    <property type="match status" value="1"/>
</dbReference>
<feature type="compositionally biased region" description="Basic and acidic residues" evidence="4">
    <location>
        <begin position="525"/>
        <end position="548"/>
    </location>
</feature>
<feature type="compositionally biased region" description="Polar residues" evidence="4">
    <location>
        <begin position="21"/>
        <end position="32"/>
    </location>
</feature>
<dbReference type="SUPFAM" id="SSF50729">
    <property type="entry name" value="PH domain-like"/>
    <property type="match status" value="1"/>
</dbReference>
<feature type="region of interest" description="Disordered" evidence="4">
    <location>
        <begin position="875"/>
        <end position="1041"/>
    </location>
</feature>
<dbReference type="InterPro" id="IPR036028">
    <property type="entry name" value="SH3-like_dom_sf"/>
</dbReference>
<keyword evidence="1 3" id="KW-0728">SH3 domain</keyword>
<dbReference type="SMART" id="SM00325">
    <property type="entry name" value="RhoGEF"/>
    <property type="match status" value="1"/>
</dbReference>
<dbReference type="PROSITE" id="PS50002">
    <property type="entry name" value="SH3"/>
    <property type="match status" value="1"/>
</dbReference>
<feature type="region of interest" description="Disordered" evidence="4">
    <location>
        <begin position="1239"/>
        <end position="1258"/>
    </location>
</feature>
<keyword evidence="2" id="KW-0344">Guanine-nucleotide releasing factor</keyword>
<feature type="compositionally biased region" description="Basic and acidic residues" evidence="4">
    <location>
        <begin position="1143"/>
        <end position="1160"/>
    </location>
</feature>
<dbReference type="Pfam" id="PF00018">
    <property type="entry name" value="SH3_1"/>
    <property type="match status" value="1"/>
</dbReference>
<dbReference type="SMART" id="SM00233">
    <property type="entry name" value="PH"/>
    <property type="match status" value="1"/>
</dbReference>
<dbReference type="InterPro" id="IPR001849">
    <property type="entry name" value="PH_domain"/>
</dbReference>
<dbReference type="GO" id="GO:0005085">
    <property type="term" value="F:guanyl-nucleotide exchange factor activity"/>
    <property type="evidence" value="ECO:0007669"/>
    <property type="project" value="UniProtKB-KW"/>
</dbReference>
<feature type="compositionally biased region" description="Basic and acidic residues" evidence="4">
    <location>
        <begin position="1015"/>
        <end position="1030"/>
    </location>
</feature>
<reference evidence="8" key="4">
    <citation type="submission" date="2025-09" db="UniProtKB">
        <authorList>
            <consortium name="Ensembl"/>
        </authorList>
    </citation>
    <scope>IDENTIFICATION</scope>
</reference>
<dbReference type="Pfam" id="PF00621">
    <property type="entry name" value="RhoGEF"/>
    <property type="match status" value="1"/>
</dbReference>
<feature type="compositionally biased region" description="Polar residues" evidence="4">
    <location>
        <begin position="965"/>
        <end position="981"/>
    </location>
</feature>
<dbReference type="GO" id="GO:0005737">
    <property type="term" value="C:cytoplasm"/>
    <property type="evidence" value="ECO:0007669"/>
    <property type="project" value="TreeGrafter"/>
</dbReference>
<dbReference type="Gene3D" id="1.20.900.10">
    <property type="entry name" value="Dbl homology (DH) domain"/>
    <property type="match status" value="1"/>
</dbReference>
<dbReference type="Bgee" id="ENSAMXG00000041889">
    <property type="expression patterns" value="Expressed in zone of skin and 11 other cell types or tissues"/>
</dbReference>
<feature type="compositionally biased region" description="Basic and acidic residues" evidence="4">
    <location>
        <begin position="730"/>
        <end position="745"/>
    </location>
</feature>
<reference evidence="9" key="1">
    <citation type="submission" date="2013-03" db="EMBL/GenBank/DDBJ databases">
        <authorList>
            <person name="Jeffery W."/>
            <person name="Warren W."/>
            <person name="Wilson R.K."/>
        </authorList>
    </citation>
    <scope>NUCLEOTIDE SEQUENCE</scope>
    <source>
        <strain evidence="9">female</strain>
    </source>
</reference>
<feature type="compositionally biased region" description="Acidic residues" evidence="4">
    <location>
        <begin position="1070"/>
        <end position="1080"/>
    </location>
</feature>
<evidence type="ECO:0000259" key="6">
    <source>
        <dbReference type="PROSITE" id="PS50003"/>
    </source>
</evidence>
<feature type="compositionally biased region" description="Basic and acidic residues" evidence="4">
    <location>
        <begin position="326"/>
        <end position="466"/>
    </location>
</feature>
<dbReference type="CDD" id="cd00160">
    <property type="entry name" value="RhoGEF"/>
    <property type="match status" value="1"/>
</dbReference>
<dbReference type="SMART" id="SM00326">
    <property type="entry name" value="SH3"/>
    <property type="match status" value="1"/>
</dbReference>
<dbReference type="InterPro" id="IPR047271">
    <property type="entry name" value="Ephexin-like"/>
</dbReference>
<dbReference type="CDD" id="cd01221">
    <property type="entry name" value="PH_ephexin"/>
    <property type="match status" value="1"/>
</dbReference>
<feature type="compositionally biased region" description="Basic and acidic residues" evidence="4">
    <location>
        <begin position="628"/>
        <end position="641"/>
    </location>
</feature>
<feature type="compositionally biased region" description="Pro residues" evidence="4">
    <location>
        <begin position="1245"/>
        <end position="1258"/>
    </location>
</feature>
<feature type="compositionally biased region" description="Basic and acidic residues" evidence="4">
    <location>
        <begin position="298"/>
        <end position="319"/>
    </location>
</feature>
<keyword evidence="9" id="KW-1185">Reference proteome</keyword>
<dbReference type="FunFam" id="1.20.900.10:FF:000007">
    <property type="entry name" value="rho guanine nucleotide exchange factor 19"/>
    <property type="match status" value="1"/>
</dbReference>
<evidence type="ECO:0000313" key="9">
    <source>
        <dbReference type="Proteomes" id="UP000018467"/>
    </source>
</evidence>
<reference evidence="8" key="3">
    <citation type="submission" date="2025-08" db="UniProtKB">
        <authorList>
            <consortium name="Ensembl"/>
        </authorList>
    </citation>
    <scope>IDENTIFICATION</scope>
</reference>
<feature type="compositionally biased region" description="Polar residues" evidence="4">
    <location>
        <begin position="746"/>
        <end position="756"/>
    </location>
</feature>
<evidence type="ECO:0000259" key="5">
    <source>
        <dbReference type="PROSITE" id="PS50002"/>
    </source>
</evidence>
<dbReference type="PROSITE" id="PS50003">
    <property type="entry name" value="PH_DOMAIN"/>
    <property type="match status" value="1"/>
</dbReference>
<feature type="region of interest" description="Disordered" evidence="4">
    <location>
        <begin position="1063"/>
        <end position="1112"/>
    </location>
</feature>
<evidence type="ECO:0000256" key="1">
    <source>
        <dbReference type="ARBA" id="ARBA00022443"/>
    </source>
</evidence>
<dbReference type="InParanoid" id="A0A3B1IMA2"/>
<evidence type="ECO:0000313" key="8">
    <source>
        <dbReference type="Ensembl" id="ENSAMXP00000030680.1"/>
    </source>
</evidence>
<reference evidence="9" key="2">
    <citation type="journal article" date="2014" name="Nat. Commun.">
        <title>The cavefish genome reveals candidate genes for eye loss.</title>
        <authorList>
            <person name="McGaugh S.E."/>
            <person name="Gross J.B."/>
            <person name="Aken B."/>
            <person name="Blin M."/>
            <person name="Borowsky R."/>
            <person name="Chalopin D."/>
            <person name="Hinaux H."/>
            <person name="Jeffery W.R."/>
            <person name="Keene A."/>
            <person name="Ma L."/>
            <person name="Minx P."/>
            <person name="Murphy D."/>
            <person name="O'Quin K.E."/>
            <person name="Retaux S."/>
            <person name="Rohner N."/>
            <person name="Searle S.M."/>
            <person name="Stahl B.A."/>
            <person name="Tabin C."/>
            <person name="Volff J.N."/>
            <person name="Yoshizawa M."/>
            <person name="Warren W.C."/>
        </authorList>
    </citation>
    <scope>NUCLEOTIDE SEQUENCE [LARGE SCALE GENOMIC DNA]</scope>
    <source>
        <strain evidence="9">female</strain>
    </source>
</reference>
<dbReference type="Gene3D" id="2.30.30.40">
    <property type="entry name" value="SH3 Domains"/>
    <property type="match status" value="1"/>
</dbReference>
<name>A0A3B1IMA2_ASTMX</name>
<evidence type="ECO:0000256" key="2">
    <source>
        <dbReference type="ARBA" id="ARBA00022658"/>
    </source>
</evidence>
<feature type="region of interest" description="Disordered" evidence="4">
    <location>
        <begin position="628"/>
        <end position="856"/>
    </location>
</feature>
<dbReference type="SUPFAM" id="SSF50044">
    <property type="entry name" value="SH3-domain"/>
    <property type="match status" value="1"/>
</dbReference>
<feature type="domain" description="DH" evidence="7">
    <location>
        <begin position="1320"/>
        <end position="1504"/>
    </location>
</feature>
<feature type="compositionally biased region" description="Basic and acidic residues" evidence="4">
    <location>
        <begin position="672"/>
        <end position="681"/>
    </location>
</feature>
<feature type="compositionally biased region" description="Acidic residues" evidence="4">
    <location>
        <begin position="687"/>
        <end position="698"/>
    </location>
</feature>
<feature type="compositionally biased region" description="Basic and acidic residues" evidence="4">
    <location>
        <begin position="33"/>
        <end position="102"/>
    </location>
</feature>
<dbReference type="InterPro" id="IPR000219">
    <property type="entry name" value="DH_dom"/>
</dbReference>
<feature type="domain" description="PH" evidence="6">
    <location>
        <begin position="1536"/>
        <end position="1637"/>
    </location>
</feature>
<feature type="compositionally biased region" description="Polar residues" evidence="4">
    <location>
        <begin position="785"/>
        <end position="806"/>
    </location>
</feature>
<dbReference type="InterPro" id="IPR011993">
    <property type="entry name" value="PH-like_dom_sf"/>
</dbReference>
<accession>A0A3B1IMA2</accession>
<feature type="compositionally biased region" description="Basic and acidic residues" evidence="4">
    <location>
        <begin position="1098"/>
        <end position="1111"/>
    </location>
</feature>
<feature type="compositionally biased region" description="Basic and acidic residues" evidence="4">
    <location>
        <begin position="268"/>
        <end position="290"/>
    </location>
</feature>
<feature type="region of interest" description="Disordered" evidence="4">
    <location>
        <begin position="1137"/>
        <end position="1163"/>
    </location>
</feature>
<dbReference type="GeneTree" id="ENSGT01030000234571"/>
<feature type="compositionally biased region" description="Basic and acidic residues" evidence="4">
    <location>
        <begin position="894"/>
        <end position="904"/>
    </location>
</feature>
<evidence type="ECO:0000259" key="7">
    <source>
        <dbReference type="PROSITE" id="PS50010"/>
    </source>
</evidence>
<feature type="compositionally biased region" description="Acidic residues" evidence="4">
    <location>
        <begin position="719"/>
        <end position="729"/>
    </location>
</feature>
<organism evidence="8 9">
    <name type="scientific">Astyanax mexicanus</name>
    <name type="common">Blind cave fish</name>
    <name type="synonym">Astyanax fasciatus mexicanus</name>
    <dbReference type="NCBI Taxonomy" id="7994"/>
    <lineage>
        <taxon>Eukaryota</taxon>
        <taxon>Metazoa</taxon>
        <taxon>Chordata</taxon>
        <taxon>Craniata</taxon>
        <taxon>Vertebrata</taxon>
        <taxon>Euteleostomi</taxon>
        <taxon>Actinopterygii</taxon>
        <taxon>Neopterygii</taxon>
        <taxon>Teleostei</taxon>
        <taxon>Ostariophysi</taxon>
        <taxon>Characiformes</taxon>
        <taxon>Characoidei</taxon>
        <taxon>Acestrorhamphidae</taxon>
        <taxon>Acestrorhamphinae</taxon>
        <taxon>Astyanax</taxon>
    </lineage>
</organism>
<feature type="domain" description="SH3" evidence="5">
    <location>
        <begin position="1645"/>
        <end position="1706"/>
    </location>
</feature>
<feature type="compositionally biased region" description="Basic and acidic residues" evidence="4">
    <location>
        <begin position="912"/>
        <end position="930"/>
    </location>
</feature>
<feature type="region of interest" description="Disordered" evidence="4">
    <location>
        <begin position="1"/>
        <end position="578"/>
    </location>
</feature>
<dbReference type="Gene3D" id="2.30.29.30">
    <property type="entry name" value="Pleckstrin-homology domain (PH domain)/Phosphotyrosine-binding domain (PTB)"/>
    <property type="match status" value="1"/>
</dbReference>
<evidence type="ECO:0000256" key="3">
    <source>
        <dbReference type="PROSITE-ProRule" id="PRU00192"/>
    </source>
</evidence>
<dbReference type="Ensembl" id="ENSAMXT00000044958.1">
    <property type="protein sequence ID" value="ENSAMXP00000030680.1"/>
    <property type="gene ID" value="ENSAMXG00000041889.1"/>
</dbReference>